<evidence type="ECO:0000256" key="2">
    <source>
        <dbReference type="SAM" id="SignalP"/>
    </source>
</evidence>
<name>A0A419HPG2_9PSEU</name>
<protein>
    <submittedName>
        <fullName evidence="3">DUF3558 domain-containing protein</fullName>
    </submittedName>
</protein>
<dbReference type="RefSeq" id="WP_120026318.1">
    <property type="nucleotide sequence ID" value="NZ_QZFV01000131.1"/>
</dbReference>
<feature type="region of interest" description="Disordered" evidence="1">
    <location>
        <begin position="33"/>
        <end position="56"/>
    </location>
</feature>
<feature type="signal peptide" evidence="2">
    <location>
        <begin position="1"/>
        <end position="34"/>
    </location>
</feature>
<reference evidence="3 4" key="1">
    <citation type="submission" date="2018-09" db="EMBL/GenBank/DDBJ databases">
        <title>YIM PH 21725 draft genome.</title>
        <authorList>
            <person name="Miao C."/>
        </authorList>
    </citation>
    <scope>NUCLEOTIDE SEQUENCE [LARGE SCALE GENOMIC DNA]</scope>
    <source>
        <strain evidence="4">YIM PH21725</strain>
    </source>
</reference>
<dbReference type="AlphaFoldDB" id="A0A419HPG2"/>
<dbReference type="InterPro" id="IPR024520">
    <property type="entry name" value="DUF3558"/>
</dbReference>
<dbReference type="EMBL" id="QZFV01000131">
    <property type="protein sequence ID" value="RJQ78271.1"/>
    <property type="molecule type" value="Genomic_DNA"/>
</dbReference>
<keyword evidence="2" id="KW-0732">Signal</keyword>
<sequence length="206" mass="20627">MRANWSRSRRAGTVAGLAFVAVASLVACSGGGSAGNSSSPSSSAPGGSSSSVDPSLKVPAPLQAQELLSNPCSALTDAQLKDIGLAPPGRVNPGPPDLCGWSAATIPENGVGVGAVPQNKGGISDIYAQKAKSAYFEPVTVNGYPGAFADMQDGRSSGSCSLWVGITDQLAFTVITSINIGQNKATPCRSAQKIAEAVVTHLKGAA</sequence>
<evidence type="ECO:0000313" key="4">
    <source>
        <dbReference type="Proteomes" id="UP000285112"/>
    </source>
</evidence>
<comment type="caution">
    <text evidence="3">The sequence shown here is derived from an EMBL/GenBank/DDBJ whole genome shotgun (WGS) entry which is preliminary data.</text>
</comment>
<feature type="chain" id="PRO_5039582130" evidence="2">
    <location>
        <begin position="35"/>
        <end position="206"/>
    </location>
</feature>
<dbReference type="Pfam" id="PF12079">
    <property type="entry name" value="DUF3558"/>
    <property type="match status" value="1"/>
</dbReference>
<dbReference type="Proteomes" id="UP000285112">
    <property type="component" value="Unassembled WGS sequence"/>
</dbReference>
<organism evidence="3 4">
    <name type="scientific">Amycolatopsis panacis</name>
    <dbReference type="NCBI Taxonomy" id="2340917"/>
    <lineage>
        <taxon>Bacteria</taxon>
        <taxon>Bacillati</taxon>
        <taxon>Actinomycetota</taxon>
        <taxon>Actinomycetes</taxon>
        <taxon>Pseudonocardiales</taxon>
        <taxon>Pseudonocardiaceae</taxon>
        <taxon>Amycolatopsis</taxon>
    </lineage>
</organism>
<dbReference type="PROSITE" id="PS51257">
    <property type="entry name" value="PROKAR_LIPOPROTEIN"/>
    <property type="match status" value="1"/>
</dbReference>
<evidence type="ECO:0000256" key="1">
    <source>
        <dbReference type="SAM" id="MobiDB-lite"/>
    </source>
</evidence>
<accession>A0A419HPG2</accession>
<keyword evidence="4" id="KW-1185">Reference proteome</keyword>
<evidence type="ECO:0000313" key="3">
    <source>
        <dbReference type="EMBL" id="RJQ78271.1"/>
    </source>
</evidence>
<proteinExistence type="predicted"/>
<feature type="compositionally biased region" description="Low complexity" evidence="1">
    <location>
        <begin position="35"/>
        <end position="51"/>
    </location>
</feature>
<gene>
    <name evidence="3" type="ORF">D5S19_27715</name>
</gene>